<gene>
    <name evidence="3" type="ORF">ACFPZ3_32030</name>
</gene>
<comment type="caution">
    <text evidence="3">The sequence shown here is derived from an EMBL/GenBank/DDBJ whole genome shotgun (WGS) entry which is preliminary data.</text>
</comment>
<protein>
    <submittedName>
        <fullName evidence="3">Uncharacterized protein</fullName>
    </submittedName>
</protein>
<reference evidence="4" key="1">
    <citation type="journal article" date="2019" name="Int. J. Syst. Evol. Microbiol.">
        <title>The Global Catalogue of Microorganisms (GCM) 10K type strain sequencing project: providing services to taxonomists for standard genome sequencing and annotation.</title>
        <authorList>
            <consortium name="The Broad Institute Genomics Platform"/>
            <consortium name="The Broad Institute Genome Sequencing Center for Infectious Disease"/>
            <person name="Wu L."/>
            <person name="Ma J."/>
        </authorList>
    </citation>
    <scope>NUCLEOTIDE SEQUENCE [LARGE SCALE GENOMIC DNA]</scope>
    <source>
        <strain evidence="4">CCUG 53903</strain>
    </source>
</reference>
<feature type="region of interest" description="Disordered" evidence="1">
    <location>
        <begin position="70"/>
        <end position="245"/>
    </location>
</feature>
<evidence type="ECO:0000313" key="3">
    <source>
        <dbReference type="EMBL" id="MFC5828520.1"/>
    </source>
</evidence>
<feature type="compositionally biased region" description="Pro residues" evidence="1">
    <location>
        <begin position="92"/>
        <end position="133"/>
    </location>
</feature>
<evidence type="ECO:0000256" key="2">
    <source>
        <dbReference type="SAM" id="SignalP"/>
    </source>
</evidence>
<sequence>MTRSLLLVSLAAGSLTVPAPAASAATEPAIRSITVRPVDPVVGAEGSVRLVIDVIAKGARGKDGVTVKVEPGAPPVQQPAQQPVQQPVQHPVRPPAHPQWAPPVAQPAEPPAQAPVRPPAKPPAQAPAKPPAEPAAQAPGQAAARPPVQGQAPAEPLVKPPAQPPVLAPGQTPAEAPAEAPALTAAQAAAPEPDVAPATVPSRATGAAPSAPAPVGEVVSPLNPQEDASNPRQVPAAADATAPKVSVPEALPPRLVWRQAPDPAFRMTDGWQTWRFLPDKRLNRFYPAGTWTITATAKGLNGTTVTQYASFELKRETKFSEVRAEKSARADGVRVRGSLTRVDPRGLTDFGPFAKQRLEILWRRDESSAWERVGETRTDAAGGFVSTIGGHLDGQWRVRYPGTGHYAPEVSKSQQITQ</sequence>
<feature type="compositionally biased region" description="Low complexity" evidence="1">
    <location>
        <begin position="134"/>
        <end position="154"/>
    </location>
</feature>
<evidence type="ECO:0000313" key="4">
    <source>
        <dbReference type="Proteomes" id="UP001596058"/>
    </source>
</evidence>
<organism evidence="3 4">
    <name type="scientific">Nonomuraea insulae</name>
    <dbReference type="NCBI Taxonomy" id="1616787"/>
    <lineage>
        <taxon>Bacteria</taxon>
        <taxon>Bacillati</taxon>
        <taxon>Actinomycetota</taxon>
        <taxon>Actinomycetes</taxon>
        <taxon>Streptosporangiales</taxon>
        <taxon>Streptosporangiaceae</taxon>
        <taxon>Nonomuraea</taxon>
    </lineage>
</organism>
<accession>A0ABW1CV06</accession>
<keyword evidence="4" id="KW-1185">Reference proteome</keyword>
<dbReference type="RefSeq" id="WP_379518025.1">
    <property type="nucleotide sequence ID" value="NZ_JBHSPA010000038.1"/>
</dbReference>
<feature type="chain" id="PRO_5046792697" evidence="2">
    <location>
        <begin position="22"/>
        <end position="418"/>
    </location>
</feature>
<name>A0ABW1CV06_9ACTN</name>
<feature type="compositionally biased region" description="Low complexity" evidence="1">
    <location>
        <begin position="168"/>
        <end position="201"/>
    </location>
</feature>
<feature type="compositionally biased region" description="Pro residues" evidence="1">
    <location>
        <begin position="158"/>
        <end position="167"/>
    </location>
</feature>
<keyword evidence="2" id="KW-0732">Signal</keyword>
<feature type="signal peptide" evidence="2">
    <location>
        <begin position="1"/>
        <end position="21"/>
    </location>
</feature>
<dbReference type="Proteomes" id="UP001596058">
    <property type="component" value="Unassembled WGS sequence"/>
</dbReference>
<proteinExistence type="predicted"/>
<dbReference type="EMBL" id="JBHSPA010000038">
    <property type="protein sequence ID" value="MFC5828520.1"/>
    <property type="molecule type" value="Genomic_DNA"/>
</dbReference>
<feature type="compositionally biased region" description="Polar residues" evidence="1">
    <location>
        <begin position="222"/>
        <end position="232"/>
    </location>
</feature>
<feature type="compositionally biased region" description="Low complexity" evidence="1">
    <location>
        <begin position="78"/>
        <end position="91"/>
    </location>
</feature>
<evidence type="ECO:0000256" key="1">
    <source>
        <dbReference type="SAM" id="MobiDB-lite"/>
    </source>
</evidence>